<dbReference type="WBParaSite" id="HCON_00166930-00001">
    <property type="protein sequence ID" value="HCON_00166930-00001"/>
    <property type="gene ID" value="HCON_00166930"/>
</dbReference>
<evidence type="ECO:0000256" key="1">
    <source>
        <dbReference type="SAM" id="MobiDB-lite"/>
    </source>
</evidence>
<evidence type="ECO:0000313" key="2">
    <source>
        <dbReference type="Proteomes" id="UP000025227"/>
    </source>
</evidence>
<evidence type="ECO:0000313" key="3">
    <source>
        <dbReference type="WBParaSite" id="HCON_00166930-00001"/>
    </source>
</evidence>
<accession>A0A7I4Z3J0</accession>
<protein>
    <submittedName>
        <fullName evidence="3">Dystrobrevin alpha</fullName>
    </submittedName>
</protein>
<dbReference type="AlphaFoldDB" id="A0A7I4Z3J0"/>
<proteinExistence type="predicted"/>
<name>A0A7I4Z3J0_HAECO</name>
<dbReference type="OMA" id="FFATLYK"/>
<reference evidence="3" key="1">
    <citation type="submission" date="2020-12" db="UniProtKB">
        <authorList>
            <consortium name="WormBaseParasite"/>
        </authorList>
    </citation>
    <scope>IDENTIFICATION</scope>
    <source>
        <strain evidence="3">MHco3</strain>
    </source>
</reference>
<keyword evidence="2" id="KW-1185">Reference proteome</keyword>
<sequence>MPLGTSSRPEQLYTKRRFVQVNNNEEKLVRLVRKDEHTRASRHPQRLIRLIPVEKRHVRLQNGGGPQCSEELMRRITVALEQVASISDKYRAIVDRLIREKLIPPTRDEIHVERSNIYEKTQSNDVRQRSKPHSSDAALNAVNESLTLLLNGQQRIGSRIDSLKREQEVNKQRLEEALKTVIDELKAEMVGKSQEQSEKLEKLRLKQDHLYDDVNLLNLRLDEMELLVSKLMRETEPAEILLRVPETNKPATIEEVFEDEESLHSVLSISSGSLAEGPEGPVKKTRKPSQAFIYTQSTPETAVKKDTKPDPVEIIHF</sequence>
<organism evidence="2 3">
    <name type="scientific">Haemonchus contortus</name>
    <name type="common">Barber pole worm</name>
    <dbReference type="NCBI Taxonomy" id="6289"/>
    <lineage>
        <taxon>Eukaryota</taxon>
        <taxon>Metazoa</taxon>
        <taxon>Ecdysozoa</taxon>
        <taxon>Nematoda</taxon>
        <taxon>Chromadorea</taxon>
        <taxon>Rhabditida</taxon>
        <taxon>Rhabditina</taxon>
        <taxon>Rhabditomorpha</taxon>
        <taxon>Strongyloidea</taxon>
        <taxon>Trichostrongylidae</taxon>
        <taxon>Haemonchus</taxon>
    </lineage>
</organism>
<dbReference type="Proteomes" id="UP000025227">
    <property type="component" value="Unplaced"/>
</dbReference>
<feature type="region of interest" description="Disordered" evidence="1">
    <location>
        <begin position="269"/>
        <end position="310"/>
    </location>
</feature>
<dbReference type="OrthoDB" id="5872540at2759"/>